<dbReference type="Proteomes" id="UP000614047">
    <property type="component" value="Unassembled WGS sequence"/>
</dbReference>
<name>A0A931GRD4_9ACTN</name>
<dbReference type="InterPro" id="IPR027417">
    <property type="entry name" value="P-loop_NTPase"/>
</dbReference>
<dbReference type="Pfam" id="PF05729">
    <property type="entry name" value="NACHT"/>
    <property type="match status" value="1"/>
</dbReference>
<dbReference type="InterPro" id="IPR007111">
    <property type="entry name" value="NACHT_NTPase"/>
</dbReference>
<keyword evidence="1" id="KW-1133">Transmembrane helix</keyword>
<evidence type="ECO:0000313" key="3">
    <source>
        <dbReference type="EMBL" id="MBG6092721.1"/>
    </source>
</evidence>
<organism evidence="3 4">
    <name type="scientific">Actinomadura viridis</name>
    <dbReference type="NCBI Taxonomy" id="58110"/>
    <lineage>
        <taxon>Bacteria</taxon>
        <taxon>Bacillati</taxon>
        <taxon>Actinomycetota</taxon>
        <taxon>Actinomycetes</taxon>
        <taxon>Streptosporangiales</taxon>
        <taxon>Thermomonosporaceae</taxon>
        <taxon>Actinomadura</taxon>
    </lineage>
</organism>
<feature type="transmembrane region" description="Helical" evidence="1">
    <location>
        <begin position="585"/>
        <end position="607"/>
    </location>
</feature>
<dbReference type="EMBL" id="JADOUA010000001">
    <property type="protein sequence ID" value="MBG6092721.1"/>
    <property type="molecule type" value="Genomic_DNA"/>
</dbReference>
<dbReference type="AlphaFoldDB" id="A0A931GRD4"/>
<protein>
    <recommendedName>
        <fullName evidence="2">NACHT domain-containing protein</fullName>
    </recommendedName>
</protein>
<accession>A0A931GRD4</accession>
<gene>
    <name evidence="3" type="ORF">IW256_006834</name>
</gene>
<feature type="transmembrane region" description="Helical" evidence="1">
    <location>
        <begin position="7"/>
        <end position="30"/>
    </location>
</feature>
<feature type="transmembrane region" description="Helical" evidence="1">
    <location>
        <begin position="559"/>
        <end position="579"/>
    </location>
</feature>
<feature type="domain" description="NACHT" evidence="2">
    <location>
        <begin position="143"/>
        <end position="243"/>
    </location>
</feature>
<feature type="transmembrane region" description="Helical" evidence="1">
    <location>
        <begin position="36"/>
        <end position="53"/>
    </location>
</feature>
<dbReference type="RefSeq" id="WP_197014863.1">
    <property type="nucleotide sequence ID" value="NZ_BAABES010000009.1"/>
</dbReference>
<keyword evidence="4" id="KW-1185">Reference proteome</keyword>
<feature type="transmembrane region" description="Helical" evidence="1">
    <location>
        <begin position="492"/>
        <end position="513"/>
    </location>
</feature>
<keyword evidence="1" id="KW-0472">Membrane</keyword>
<dbReference type="Gene3D" id="3.40.50.300">
    <property type="entry name" value="P-loop containing nucleotide triphosphate hydrolases"/>
    <property type="match status" value="1"/>
</dbReference>
<sequence length="672" mass="72627">MRRRAGAWLCGAAVFSAIAVLGALGLLPSLEDADKIASVVGATAGLLSLGVAVQTLRAGRRDGDPPPQDEPARRLARALEELTEAVGEQWRAEAATRGIGDNDRLLTLRWTARPASVLSGAPDVRDLNGPEEVVAAYRATGARRLVIVGGAGSGKSALAVLLTLGLAERRRPDPQGGSGPAPVYLSLASWNPELQGLRAWLARRLAEDYPFLRSRARYGTDMPARLVQRRGALLFVLDGLDEIPAASRVAALREIDRADLADLVLTCRRDEYDGALLAGGRTVAGAAHATIEPLTAGDLDLDFLTYGYAPLQAQRWIPVLERIRRRPQGRLARALRTPLMASLARDVYQHPDRDPAELIRPNAFPSEGSVERHLAHALIPALFRPPADDDRRGPWDGRDAERWLRHLAAALPPQQREIRWWELSSLARTTDRLLSAAFSALAIGPAIGLGFHLLWGPWAGLAIGGVFALAMAGAAVRTLPPPSALYFGKLRKLWAPLMGGLEVGAVAVIVCSIREGPEFGVPAGLFLGVPVGFVYAWAAPDATVRTVTPRRLLYQDIRVAVVFGLTYGVTTGVVVGFAVDPLYGAVFGLFCGLSGACFYGPVWLLAFRVDNVGVIAWVHYTFARLALVPRRRLPWRTLAFLEEAHRRGALRQVGAVYEFRHQVVRDALATPG</sequence>
<dbReference type="PROSITE" id="PS50837">
    <property type="entry name" value="NACHT"/>
    <property type="match status" value="1"/>
</dbReference>
<evidence type="ECO:0000313" key="4">
    <source>
        <dbReference type="Proteomes" id="UP000614047"/>
    </source>
</evidence>
<feature type="transmembrane region" description="Helical" evidence="1">
    <location>
        <begin position="433"/>
        <end position="455"/>
    </location>
</feature>
<proteinExistence type="predicted"/>
<comment type="caution">
    <text evidence="3">The sequence shown here is derived from an EMBL/GenBank/DDBJ whole genome shotgun (WGS) entry which is preliminary data.</text>
</comment>
<evidence type="ECO:0000259" key="2">
    <source>
        <dbReference type="PROSITE" id="PS50837"/>
    </source>
</evidence>
<keyword evidence="1" id="KW-0812">Transmembrane</keyword>
<reference evidence="3" key="1">
    <citation type="submission" date="2020-11" db="EMBL/GenBank/DDBJ databases">
        <title>Sequencing the genomes of 1000 actinobacteria strains.</title>
        <authorList>
            <person name="Klenk H.-P."/>
        </authorList>
    </citation>
    <scope>NUCLEOTIDE SEQUENCE</scope>
    <source>
        <strain evidence="3">DSM 43175</strain>
    </source>
</reference>
<feature type="transmembrane region" description="Helical" evidence="1">
    <location>
        <begin position="461"/>
        <end position="480"/>
    </location>
</feature>
<evidence type="ECO:0000256" key="1">
    <source>
        <dbReference type="SAM" id="Phobius"/>
    </source>
</evidence>
<feature type="transmembrane region" description="Helical" evidence="1">
    <location>
        <begin position="519"/>
        <end position="538"/>
    </location>
</feature>